<reference evidence="2" key="1">
    <citation type="submission" date="2018-06" db="EMBL/GenBank/DDBJ databases">
        <authorList>
            <person name="Zhirakovskaya E."/>
        </authorList>
    </citation>
    <scope>NUCLEOTIDE SEQUENCE</scope>
</reference>
<organism evidence="2">
    <name type="scientific">hydrothermal vent metagenome</name>
    <dbReference type="NCBI Taxonomy" id="652676"/>
    <lineage>
        <taxon>unclassified sequences</taxon>
        <taxon>metagenomes</taxon>
        <taxon>ecological metagenomes</taxon>
    </lineage>
</organism>
<evidence type="ECO:0000313" key="2">
    <source>
        <dbReference type="EMBL" id="VAX33667.1"/>
    </source>
</evidence>
<proteinExistence type="predicted"/>
<keyword evidence="1" id="KW-1133">Transmembrane helix</keyword>
<keyword evidence="1" id="KW-0472">Membrane</keyword>
<dbReference type="AlphaFoldDB" id="A0A3B1DXN9"/>
<accession>A0A3B1DXN9</accession>
<gene>
    <name evidence="2" type="ORF">MNBD_NITROSPIRAE01-2208</name>
</gene>
<sequence length="68" mass="7840">MNKSKKRVRAKGMSDLLIGQFLLAVLLYFSVAFYESARNLTLVVTLLLLLGVLYFSWKGMRVLWLKKS</sequence>
<feature type="transmembrane region" description="Helical" evidence="1">
    <location>
        <begin position="40"/>
        <end position="57"/>
    </location>
</feature>
<name>A0A3B1DXN9_9ZZZZ</name>
<protein>
    <submittedName>
        <fullName evidence="2">Uncharacterized protein</fullName>
    </submittedName>
</protein>
<evidence type="ECO:0000256" key="1">
    <source>
        <dbReference type="SAM" id="Phobius"/>
    </source>
</evidence>
<feature type="transmembrane region" description="Helical" evidence="1">
    <location>
        <begin position="12"/>
        <end position="34"/>
    </location>
</feature>
<dbReference type="EMBL" id="UOGF01000117">
    <property type="protein sequence ID" value="VAX33667.1"/>
    <property type="molecule type" value="Genomic_DNA"/>
</dbReference>
<keyword evidence="1" id="KW-0812">Transmembrane</keyword>